<dbReference type="EMBL" id="JAPFFJ010000004">
    <property type="protein sequence ID" value="KAJ6430372.1"/>
    <property type="molecule type" value="Genomic_DNA"/>
</dbReference>
<dbReference type="GO" id="GO:0005543">
    <property type="term" value="F:phospholipid binding"/>
    <property type="evidence" value="ECO:0007669"/>
    <property type="project" value="TreeGrafter"/>
</dbReference>
<organism evidence="14 15">
    <name type="scientific">Salix udensis</name>
    <dbReference type="NCBI Taxonomy" id="889485"/>
    <lineage>
        <taxon>Eukaryota</taxon>
        <taxon>Viridiplantae</taxon>
        <taxon>Streptophyta</taxon>
        <taxon>Embryophyta</taxon>
        <taxon>Tracheophyta</taxon>
        <taxon>Spermatophyta</taxon>
        <taxon>Magnoliopsida</taxon>
        <taxon>eudicotyledons</taxon>
        <taxon>Gunneridae</taxon>
        <taxon>Pentapetalae</taxon>
        <taxon>rosids</taxon>
        <taxon>fabids</taxon>
        <taxon>Malpighiales</taxon>
        <taxon>Salicaceae</taxon>
        <taxon>Saliceae</taxon>
        <taxon>Salix</taxon>
    </lineage>
</organism>
<gene>
    <name evidence="14" type="ORF">OIU84_021720</name>
</gene>
<keyword evidence="4" id="KW-0509">mRNA transport</keyword>
<dbReference type="GO" id="GO:0015031">
    <property type="term" value="P:protein transport"/>
    <property type="evidence" value="ECO:0007669"/>
    <property type="project" value="UniProtKB-KW"/>
</dbReference>
<comment type="caution">
    <text evidence="14">The sequence shown here is derived from an EMBL/GenBank/DDBJ whole genome shotgun (WGS) entry which is preliminary data.</text>
</comment>
<dbReference type="InterPro" id="IPR012476">
    <property type="entry name" value="GLE1"/>
</dbReference>
<feature type="compositionally biased region" description="Basic and acidic residues" evidence="12">
    <location>
        <begin position="400"/>
        <end position="418"/>
    </location>
</feature>
<evidence type="ECO:0000256" key="7">
    <source>
        <dbReference type="ARBA" id="ARBA00023132"/>
    </source>
</evidence>
<evidence type="ECO:0000256" key="2">
    <source>
        <dbReference type="ARBA" id="ARBA00011056"/>
    </source>
</evidence>
<evidence type="ECO:0000256" key="8">
    <source>
        <dbReference type="ARBA" id="ARBA00023242"/>
    </source>
</evidence>
<feature type="region of interest" description="Disordered" evidence="12">
    <location>
        <begin position="400"/>
        <end position="461"/>
    </location>
</feature>
<keyword evidence="6" id="KW-0811">Translocation</keyword>
<feature type="coiled-coil region" evidence="11">
    <location>
        <begin position="278"/>
        <end position="326"/>
    </location>
</feature>
<keyword evidence="11" id="KW-0175">Coiled coil</keyword>
<keyword evidence="13" id="KW-0812">Transmembrane</keyword>
<dbReference type="Proteomes" id="UP001162972">
    <property type="component" value="Chromosome 8"/>
</dbReference>
<comment type="similarity">
    <text evidence="2">Belongs to the GLE1 family.</text>
</comment>
<keyword evidence="13" id="KW-1133">Transmembrane helix</keyword>
<dbReference type="PANTHER" id="PTHR12960:SF0">
    <property type="entry name" value="MRNA EXPORT FACTOR GLE1"/>
    <property type="match status" value="1"/>
</dbReference>
<dbReference type="InterPro" id="IPR038506">
    <property type="entry name" value="GLE1-like_sf"/>
</dbReference>
<dbReference type="GO" id="GO:0005737">
    <property type="term" value="C:cytoplasm"/>
    <property type="evidence" value="ECO:0007669"/>
    <property type="project" value="TreeGrafter"/>
</dbReference>
<dbReference type="GO" id="GO:0044614">
    <property type="term" value="C:nuclear pore cytoplasmic filaments"/>
    <property type="evidence" value="ECO:0007669"/>
    <property type="project" value="TreeGrafter"/>
</dbReference>
<evidence type="ECO:0000256" key="10">
    <source>
        <dbReference type="ARBA" id="ARBA00029983"/>
    </source>
</evidence>
<dbReference type="Gene3D" id="1.25.40.510">
    <property type="entry name" value="GLE1-like"/>
    <property type="match status" value="1"/>
</dbReference>
<evidence type="ECO:0000256" key="12">
    <source>
        <dbReference type="SAM" id="MobiDB-lite"/>
    </source>
</evidence>
<dbReference type="GO" id="GO:0016973">
    <property type="term" value="P:poly(A)+ mRNA export from nucleus"/>
    <property type="evidence" value="ECO:0007669"/>
    <property type="project" value="InterPro"/>
</dbReference>
<evidence type="ECO:0000256" key="3">
    <source>
        <dbReference type="ARBA" id="ARBA00022448"/>
    </source>
</evidence>
<feature type="region of interest" description="Disordered" evidence="12">
    <location>
        <begin position="350"/>
        <end position="376"/>
    </location>
</feature>
<dbReference type="GO" id="GO:0000822">
    <property type="term" value="F:inositol hexakisphosphate binding"/>
    <property type="evidence" value="ECO:0007669"/>
    <property type="project" value="TreeGrafter"/>
</dbReference>
<comment type="subcellular location">
    <subcellularLocation>
        <location evidence="1">Nucleus</location>
        <location evidence="1">Nuclear pore complex</location>
    </subcellularLocation>
</comment>
<keyword evidence="5" id="KW-0653">Protein transport</keyword>
<keyword evidence="3" id="KW-0813">Transport</keyword>
<keyword evidence="8" id="KW-0539">Nucleus</keyword>
<keyword evidence="15" id="KW-1185">Reference proteome</keyword>
<evidence type="ECO:0000313" key="15">
    <source>
        <dbReference type="Proteomes" id="UP001162972"/>
    </source>
</evidence>
<evidence type="ECO:0000256" key="1">
    <source>
        <dbReference type="ARBA" id="ARBA00004567"/>
    </source>
</evidence>
<evidence type="ECO:0000256" key="6">
    <source>
        <dbReference type="ARBA" id="ARBA00023010"/>
    </source>
</evidence>
<evidence type="ECO:0000256" key="4">
    <source>
        <dbReference type="ARBA" id="ARBA00022816"/>
    </source>
</evidence>
<sequence>MIPRHPISIGANKIDPKILNTTHTKLHPSTCHKTSKTIKINKSLKSVSSFETWLSSSSSLSDCLAFSFPVRGEESALRLLLEEGLSESSQRRWGVFFFLQVGFVTEADKARVDHSFNNLKEQYPTSACAGLKDMGAFKLELRCPQKVHGIVVDPECNWSFESLSSELHSLEKKLHDSCSVPVPFTKAQSRKGVKRSPGAFVMSLSNEETELSDSEREEDHDLRMVTAKRFNCDDLYMSDSDSSDYELAFDPQSYLMDEVGLVESAFFERSHEHHLQVQEDIRNQLSAIETELMTEQEKYASAFARIEKYREARKELERKLDTQYQRKIAEALDNHLTAIQREHELKSQIEERRIRSDAAHEEAKRKERAFHEERLRQERARAEAEAKLRIEETKMAALEAERRAAKEAGEKEASEASKRIAAAPSQQEAAKPQLIADSSNLNLQPQGSGSSRTKKSQTTGDVVRAAQTALTLEQGRLLKLKELEEANRTLIMTSNMDFSNHERHISRLIRQIRGIKENVRVKASELVKILKNPSCPQTISVAAFAKKVVSHCESPDNAVFACGHVIVLVTFTGVGFVREINLFSCSLSCKFDDCVKILPMVPQAMDLILAEFHRACIYTVPKHIVYSKSFFESKEAYYKDIGHREDDGKLESEKDYLKRLESYMKLYGALVQTEVQGVPNIHGPKEGWAWLARFLNVLPANMYTAVALNAFLQTAGFAFFRKYKSQFTKMLLIILNDFLKALREREDSELNPIILEIQSYIEDNKFRQEPEGRSLQGQLLSSRVYSY</sequence>
<feature type="transmembrane region" description="Helical" evidence="13">
    <location>
        <begin position="702"/>
        <end position="720"/>
    </location>
</feature>
<dbReference type="PANTHER" id="PTHR12960">
    <property type="entry name" value="GLE-1-RELATED"/>
    <property type="match status" value="1"/>
</dbReference>
<dbReference type="AlphaFoldDB" id="A0AAD6KXT7"/>
<dbReference type="GO" id="GO:0031369">
    <property type="term" value="F:translation initiation factor binding"/>
    <property type="evidence" value="ECO:0007669"/>
    <property type="project" value="TreeGrafter"/>
</dbReference>
<evidence type="ECO:0000313" key="14">
    <source>
        <dbReference type="EMBL" id="KAJ6430372.1"/>
    </source>
</evidence>
<accession>A0AAD6KXT7</accession>
<evidence type="ECO:0000256" key="11">
    <source>
        <dbReference type="SAM" id="Coils"/>
    </source>
</evidence>
<evidence type="ECO:0000256" key="13">
    <source>
        <dbReference type="SAM" id="Phobius"/>
    </source>
</evidence>
<keyword evidence="13" id="KW-0472">Membrane</keyword>
<name>A0AAD6KXT7_9ROSI</name>
<feature type="compositionally biased region" description="Polar residues" evidence="12">
    <location>
        <begin position="436"/>
        <end position="460"/>
    </location>
</feature>
<proteinExistence type="inferred from homology"/>
<evidence type="ECO:0000256" key="9">
    <source>
        <dbReference type="ARBA" id="ARBA00026227"/>
    </source>
</evidence>
<protein>
    <recommendedName>
        <fullName evidence="9">mRNA export factor GLE1</fullName>
    </recommendedName>
    <alternativeName>
        <fullName evidence="10">Nucleoporin GLE1</fullName>
    </alternativeName>
</protein>
<keyword evidence="7" id="KW-0906">Nuclear pore complex</keyword>
<reference evidence="14 15" key="1">
    <citation type="journal article" date="2023" name="Int. J. Mol. Sci.">
        <title>De Novo Assembly and Annotation of 11 Diverse Shrub Willow (Salix) Genomes Reveals Novel Gene Organization in Sex-Linked Regions.</title>
        <authorList>
            <person name="Hyden B."/>
            <person name="Feng K."/>
            <person name="Yates T.B."/>
            <person name="Jawdy S."/>
            <person name="Cereghino C."/>
            <person name="Smart L.B."/>
            <person name="Muchero W."/>
        </authorList>
    </citation>
    <scope>NUCLEOTIDE SEQUENCE [LARGE SCALE GENOMIC DNA]</scope>
    <source>
        <tissue evidence="14">Shoot tip</tissue>
    </source>
</reference>
<dbReference type="Pfam" id="PF07817">
    <property type="entry name" value="GLE1"/>
    <property type="match status" value="1"/>
</dbReference>
<evidence type="ECO:0000256" key="5">
    <source>
        <dbReference type="ARBA" id="ARBA00022927"/>
    </source>
</evidence>